<evidence type="ECO:0000313" key="8">
    <source>
        <dbReference type="Proteomes" id="UP001165120"/>
    </source>
</evidence>
<name>A0A9W6WFL4_CANBO</name>
<evidence type="ECO:0000256" key="4">
    <source>
        <dbReference type="ARBA" id="ARBA00022946"/>
    </source>
</evidence>
<dbReference type="PANTHER" id="PTHR36959">
    <property type="entry name" value="ALTERED INHERITANCE OF MITOCHONDRIA PROTEIN 24, MITOCHONDRIAL"/>
    <property type="match status" value="1"/>
</dbReference>
<evidence type="ECO:0000313" key="7">
    <source>
        <dbReference type="EMBL" id="GME69493.1"/>
    </source>
</evidence>
<comment type="subcellular location">
    <subcellularLocation>
        <location evidence="1 6">Mitochondrion</location>
    </subcellularLocation>
</comment>
<dbReference type="AlphaFoldDB" id="A0A9W6WFL4"/>
<keyword evidence="5 6" id="KW-0496">Mitochondrion</keyword>
<proteinExistence type="inferred from homology"/>
<keyword evidence="4" id="KW-0809">Transit peptide</keyword>
<dbReference type="EMBL" id="BSXN01000690">
    <property type="protein sequence ID" value="GME69493.1"/>
    <property type="molecule type" value="Genomic_DNA"/>
</dbReference>
<dbReference type="GO" id="GO:0007007">
    <property type="term" value="P:inner mitochondrial membrane organization"/>
    <property type="evidence" value="ECO:0007669"/>
    <property type="project" value="TreeGrafter"/>
</dbReference>
<dbReference type="InterPro" id="IPR002838">
    <property type="entry name" value="AIM24"/>
</dbReference>
<comment type="similarity">
    <text evidence="2 6">Belongs to the AIM24 family.</text>
</comment>
<evidence type="ECO:0000256" key="5">
    <source>
        <dbReference type="ARBA" id="ARBA00023128"/>
    </source>
</evidence>
<organism evidence="7 8">
    <name type="scientific">Candida boidinii</name>
    <name type="common">Yeast</name>
    <dbReference type="NCBI Taxonomy" id="5477"/>
    <lineage>
        <taxon>Eukaryota</taxon>
        <taxon>Fungi</taxon>
        <taxon>Dikarya</taxon>
        <taxon>Ascomycota</taxon>
        <taxon>Saccharomycotina</taxon>
        <taxon>Pichiomycetes</taxon>
        <taxon>Pichiales</taxon>
        <taxon>Pichiaceae</taxon>
        <taxon>Ogataea</taxon>
        <taxon>Ogataea/Candida clade</taxon>
    </lineage>
</organism>
<dbReference type="Pfam" id="PF01987">
    <property type="entry name" value="AIM24"/>
    <property type="match status" value="1"/>
</dbReference>
<dbReference type="PANTHER" id="PTHR36959:SF2">
    <property type="entry name" value="ALTERED INHERITANCE OF MITOCHONDRIA PROTEIN 24, MITOCHONDRIAL"/>
    <property type="match status" value="1"/>
</dbReference>
<keyword evidence="8" id="KW-1185">Reference proteome</keyword>
<dbReference type="GO" id="GO:0005743">
    <property type="term" value="C:mitochondrial inner membrane"/>
    <property type="evidence" value="ECO:0007669"/>
    <property type="project" value="TreeGrafter"/>
</dbReference>
<dbReference type="InterPro" id="IPR036983">
    <property type="entry name" value="AIM24_sf"/>
</dbReference>
<protein>
    <recommendedName>
        <fullName evidence="3 6">Altered inheritance of mitochondria protein 24, mitochondrial</fullName>
    </recommendedName>
</protein>
<gene>
    <name evidence="7" type="ORF">Cboi02_000235300</name>
</gene>
<dbReference type="Proteomes" id="UP001165120">
    <property type="component" value="Unassembled WGS sequence"/>
</dbReference>
<dbReference type="Gene3D" id="3.60.160.10">
    <property type="entry name" value="Mitochondrial biogenesis AIM24"/>
    <property type="match status" value="1"/>
</dbReference>
<accession>A0A9W6WFL4</accession>
<reference evidence="7" key="1">
    <citation type="submission" date="2023-04" db="EMBL/GenBank/DDBJ databases">
        <title>Candida boidinii NBRC 10035.</title>
        <authorList>
            <person name="Ichikawa N."/>
            <person name="Sato H."/>
            <person name="Tonouchi N."/>
        </authorList>
    </citation>
    <scope>NUCLEOTIDE SEQUENCE</scope>
    <source>
        <strain evidence="7">NBRC 10035</strain>
    </source>
</reference>
<evidence type="ECO:0000256" key="1">
    <source>
        <dbReference type="ARBA" id="ARBA00004173"/>
    </source>
</evidence>
<evidence type="ECO:0000256" key="2">
    <source>
        <dbReference type="ARBA" id="ARBA00009322"/>
    </source>
</evidence>
<evidence type="ECO:0000256" key="3">
    <source>
        <dbReference type="ARBA" id="ARBA00013287"/>
    </source>
</evidence>
<evidence type="ECO:0000256" key="6">
    <source>
        <dbReference type="RuleBase" id="RU363045"/>
    </source>
</evidence>
<comment type="caution">
    <text evidence="7">The sequence shown here is derived from an EMBL/GenBank/DDBJ whole genome shotgun (WGS) entry which is preliminary data.</text>
</comment>
<sequence>MLPKNSSYITASSKSISGIITQKRSISFNFISSIFRKNSSSSNSYNKNEITKPLTELSEKTGAGPFAEPVGFEVLGNLSNLLNISLPSSSILNLRYNNKNQSIIAMNGKIKDLYVELGKIDSKNQLDPSVSNNLLFQRCFNTENPMTLLLSNKITNSNFSIIDLKESDDHKWVITSKDNLVAWTGNYLNLSFPTRNLLSTNNNSVPDISLKNSIVSEGKGKIALSSLGQLLQVKLNEGESVSLIASSVIAYTTPKDTPEKINQSTASVKSLVDLTVPQFPLLTKSNIILKSFFKESLKFIESSLLKVGIKFPERIIPKEFTESPIIKSISSYSSKIFSVLTSNSKRLVTKLVSGSDDIMIELNGPRSVILSNAVYPATKVFSKKQLNSLYR</sequence>